<name>A0ABX8P605_9PSED</name>
<proteinExistence type="predicted"/>
<dbReference type="RefSeq" id="WP_017529578.1">
    <property type="nucleotide sequence ID" value="NZ_CP077079.1"/>
</dbReference>
<reference evidence="1" key="1">
    <citation type="journal article" date="2021" name="Microorganisms">
        <title>The Ever-Expanding Pseudomonas Genus: Description of 43 New Species and Partition of the Pseudomonas putida Group.</title>
        <authorList>
            <person name="Girard L."/>
            <person name="Lood C."/>
            <person name="Hofte M."/>
            <person name="Vandamme P."/>
            <person name="Rokni-Zadeh H."/>
            <person name="van Noort V."/>
            <person name="Lavigne R."/>
            <person name="De Mot R."/>
        </authorList>
    </citation>
    <scope>NUCLEOTIDE SEQUENCE</scope>
    <source>
        <strain evidence="1">SWRI132</strain>
    </source>
</reference>
<dbReference type="EMBL" id="CP077079">
    <property type="protein sequence ID" value="QXH68882.1"/>
    <property type="molecule type" value="Genomic_DNA"/>
</dbReference>
<gene>
    <name evidence="1" type="ORF">KSS96_08105</name>
</gene>
<evidence type="ECO:0000313" key="2">
    <source>
        <dbReference type="Proteomes" id="UP000886848"/>
    </source>
</evidence>
<organism evidence="1 2">
    <name type="scientific">Pseudomonas asgharzadehiana</name>
    <dbReference type="NCBI Taxonomy" id="2842349"/>
    <lineage>
        <taxon>Bacteria</taxon>
        <taxon>Pseudomonadati</taxon>
        <taxon>Pseudomonadota</taxon>
        <taxon>Gammaproteobacteria</taxon>
        <taxon>Pseudomonadales</taxon>
        <taxon>Pseudomonadaceae</taxon>
        <taxon>Pseudomonas</taxon>
    </lineage>
</organism>
<sequence>MRPVIKRSLISLVLALFIFIVALGFYRFGNTHAAPYVLLENCEAADLRLVKTPSAMTLLNTRIYKGGSLSISDDDHRAFKSSTAYAEVVARGDDC</sequence>
<keyword evidence="2" id="KW-1185">Reference proteome</keyword>
<accession>A0ABX8P605</accession>
<evidence type="ECO:0000313" key="1">
    <source>
        <dbReference type="EMBL" id="QXH68882.1"/>
    </source>
</evidence>
<protein>
    <submittedName>
        <fullName evidence="1">Uncharacterized protein</fullName>
    </submittedName>
</protein>
<dbReference type="Proteomes" id="UP000886848">
    <property type="component" value="Chromosome"/>
</dbReference>